<protein>
    <submittedName>
        <fullName evidence="2">Uncharacterized protein</fullName>
    </submittedName>
</protein>
<dbReference type="HOGENOM" id="CLU_2346230_0_0_1"/>
<evidence type="ECO:0000256" key="1">
    <source>
        <dbReference type="SAM" id="MobiDB-lite"/>
    </source>
</evidence>
<evidence type="ECO:0000313" key="3">
    <source>
        <dbReference type="Proteomes" id="UP000054549"/>
    </source>
</evidence>
<dbReference type="EMBL" id="KN818291">
    <property type="protein sequence ID" value="KIL60936.1"/>
    <property type="molecule type" value="Genomic_DNA"/>
</dbReference>
<name>A0A0C2WVW0_AMAMK</name>
<proteinExistence type="predicted"/>
<dbReference type="AlphaFoldDB" id="A0A0C2WVW0"/>
<organism evidence="2 3">
    <name type="scientific">Amanita muscaria (strain Koide BX008)</name>
    <dbReference type="NCBI Taxonomy" id="946122"/>
    <lineage>
        <taxon>Eukaryota</taxon>
        <taxon>Fungi</taxon>
        <taxon>Dikarya</taxon>
        <taxon>Basidiomycota</taxon>
        <taxon>Agaricomycotina</taxon>
        <taxon>Agaricomycetes</taxon>
        <taxon>Agaricomycetidae</taxon>
        <taxon>Agaricales</taxon>
        <taxon>Pluteineae</taxon>
        <taxon>Amanitaceae</taxon>
        <taxon>Amanita</taxon>
    </lineage>
</organism>
<dbReference type="Proteomes" id="UP000054549">
    <property type="component" value="Unassembled WGS sequence"/>
</dbReference>
<feature type="compositionally biased region" description="Basic and acidic residues" evidence="1">
    <location>
        <begin position="49"/>
        <end position="73"/>
    </location>
</feature>
<reference evidence="2 3" key="1">
    <citation type="submission" date="2014-04" db="EMBL/GenBank/DDBJ databases">
        <title>Evolutionary Origins and Diversification of the Mycorrhizal Mutualists.</title>
        <authorList>
            <consortium name="DOE Joint Genome Institute"/>
            <consortium name="Mycorrhizal Genomics Consortium"/>
            <person name="Kohler A."/>
            <person name="Kuo A."/>
            <person name="Nagy L.G."/>
            <person name="Floudas D."/>
            <person name="Copeland A."/>
            <person name="Barry K.W."/>
            <person name="Cichocki N."/>
            <person name="Veneault-Fourrey C."/>
            <person name="LaButti K."/>
            <person name="Lindquist E.A."/>
            <person name="Lipzen A."/>
            <person name="Lundell T."/>
            <person name="Morin E."/>
            <person name="Murat C."/>
            <person name="Riley R."/>
            <person name="Ohm R."/>
            <person name="Sun H."/>
            <person name="Tunlid A."/>
            <person name="Henrissat B."/>
            <person name="Grigoriev I.V."/>
            <person name="Hibbett D.S."/>
            <person name="Martin F."/>
        </authorList>
    </citation>
    <scope>NUCLEOTIDE SEQUENCE [LARGE SCALE GENOMIC DNA]</scope>
    <source>
        <strain evidence="2 3">Koide BX008</strain>
    </source>
</reference>
<accession>A0A0C2WVW0</accession>
<keyword evidence="3" id="KW-1185">Reference proteome</keyword>
<feature type="region of interest" description="Disordered" evidence="1">
    <location>
        <begin position="39"/>
        <end position="73"/>
    </location>
</feature>
<gene>
    <name evidence="2" type="ORF">M378DRAFT_167613</name>
</gene>
<evidence type="ECO:0000313" key="2">
    <source>
        <dbReference type="EMBL" id="KIL60936.1"/>
    </source>
</evidence>
<sequence length="97" mass="11006">MHQLKAAFRGVAHRRQTRMHKVPIIDHILTAVRPVETGLTAEAPNPAKARTEEHVRIQSGKVERRDNENASREGKCGVDYRISVWRQCPLRNDGAES</sequence>
<dbReference type="InParanoid" id="A0A0C2WVW0"/>